<dbReference type="PANTHER" id="PTHR30037:SF3">
    <property type="entry name" value="BLR0857 PROTEIN"/>
    <property type="match status" value="1"/>
</dbReference>
<proteinExistence type="predicted"/>
<gene>
    <name evidence="1" type="ORF">A1QO_11115</name>
</gene>
<dbReference type="PANTHER" id="PTHR30037">
    <property type="entry name" value="DNA-3-METHYLADENINE GLYCOSYLASE 1"/>
    <property type="match status" value="1"/>
</dbReference>
<dbReference type="InterPro" id="IPR011257">
    <property type="entry name" value="DNA_glycosylase"/>
</dbReference>
<dbReference type="InterPro" id="IPR052891">
    <property type="entry name" value="DNA-3mA_glycosylase"/>
</dbReference>
<sequence length="230" mass="26535">MKYESFNDIYDRACQRKGGEEALESLLEEPLSRAQLASISDDRFLAQFTRSIFQSGFVWRVIHNKWPSFEEVFWEFNIEKLLLMPNDMLERKSQDKRIVRNSTKVKTVIANAQMIRNVQLEHGSFARFIANWPEDDIVGLWLYLKKHGQRLGGNTGPYALRQLGKDTFILSRDIESYLRAQNIIEGGLYSKRSLDAIQLAFNHWQSESGRSLGELSRLIAFGVGENTVQA</sequence>
<evidence type="ECO:0000313" key="1">
    <source>
        <dbReference type="EMBL" id="OEE32698.1"/>
    </source>
</evidence>
<dbReference type="Proteomes" id="UP000094741">
    <property type="component" value="Unassembled WGS sequence"/>
</dbReference>
<dbReference type="OrthoDB" id="9795156at2"/>
<dbReference type="STRING" id="1187848.A1QO_11115"/>
<dbReference type="RefSeq" id="WP_017041714.1">
    <property type="nucleotide sequence ID" value="NZ_AJYQ02000110.1"/>
</dbReference>
<dbReference type="SUPFAM" id="SSF48150">
    <property type="entry name" value="DNA-glycosylase"/>
    <property type="match status" value="1"/>
</dbReference>
<dbReference type="AlphaFoldDB" id="A0A1E5BCW8"/>
<dbReference type="GO" id="GO:0006284">
    <property type="term" value="P:base-excision repair"/>
    <property type="evidence" value="ECO:0007669"/>
    <property type="project" value="InterPro"/>
</dbReference>
<name>A0A1E5BCW8_9VIBR</name>
<protein>
    <submittedName>
        <fullName evidence="1">3-methyladenine DNA glycosylase</fullName>
    </submittedName>
</protein>
<dbReference type="Gene3D" id="1.10.340.30">
    <property type="entry name" value="Hypothetical protein, domain 2"/>
    <property type="match status" value="1"/>
</dbReference>
<evidence type="ECO:0000313" key="2">
    <source>
        <dbReference type="Proteomes" id="UP000094741"/>
    </source>
</evidence>
<dbReference type="EMBL" id="AJYQ02000110">
    <property type="protein sequence ID" value="OEE32698.1"/>
    <property type="molecule type" value="Genomic_DNA"/>
</dbReference>
<organism evidence="1 2">
    <name type="scientific">Vibrio genomosp. F10 str. ZF-129</name>
    <dbReference type="NCBI Taxonomy" id="1187848"/>
    <lineage>
        <taxon>Bacteria</taxon>
        <taxon>Pseudomonadati</taxon>
        <taxon>Pseudomonadota</taxon>
        <taxon>Gammaproteobacteria</taxon>
        <taxon>Vibrionales</taxon>
        <taxon>Vibrionaceae</taxon>
        <taxon>Vibrio</taxon>
    </lineage>
</organism>
<comment type="caution">
    <text evidence="1">The sequence shown here is derived from an EMBL/GenBank/DDBJ whole genome shotgun (WGS) entry which is preliminary data.</text>
</comment>
<dbReference type="eggNOG" id="COG2818">
    <property type="taxonomic scope" value="Bacteria"/>
</dbReference>
<accession>A0A1E5BCW8</accession>
<dbReference type="InterPro" id="IPR005019">
    <property type="entry name" value="Adenine_glyco"/>
</dbReference>
<reference evidence="1 2" key="1">
    <citation type="journal article" date="2012" name="Science">
        <title>Ecological populations of bacteria act as socially cohesive units of antibiotic production and resistance.</title>
        <authorList>
            <person name="Cordero O.X."/>
            <person name="Wildschutte H."/>
            <person name="Kirkup B."/>
            <person name="Proehl S."/>
            <person name="Ngo L."/>
            <person name="Hussain F."/>
            <person name="Le Roux F."/>
            <person name="Mincer T."/>
            <person name="Polz M.F."/>
        </authorList>
    </citation>
    <scope>NUCLEOTIDE SEQUENCE [LARGE SCALE GENOMIC DNA]</scope>
    <source>
        <strain evidence="1 2">ZF-129</strain>
    </source>
</reference>
<dbReference type="GO" id="GO:0008725">
    <property type="term" value="F:DNA-3-methyladenine glycosylase activity"/>
    <property type="evidence" value="ECO:0007669"/>
    <property type="project" value="InterPro"/>
</dbReference>
<dbReference type="Pfam" id="PF03352">
    <property type="entry name" value="Adenine_glyco"/>
    <property type="match status" value="1"/>
</dbReference>